<feature type="domain" description="Protein kinase" evidence="14">
    <location>
        <begin position="25"/>
        <end position="273"/>
    </location>
</feature>
<dbReference type="PANTHER" id="PTHR24350">
    <property type="entry name" value="SERINE/THREONINE-PROTEIN KINASE IAL-RELATED"/>
    <property type="match status" value="1"/>
</dbReference>
<organism evidence="15 16">
    <name type="scientific">Protopolystoma xenopodis</name>
    <dbReference type="NCBI Taxonomy" id="117903"/>
    <lineage>
        <taxon>Eukaryota</taxon>
        <taxon>Metazoa</taxon>
        <taxon>Spiralia</taxon>
        <taxon>Lophotrochozoa</taxon>
        <taxon>Platyhelminthes</taxon>
        <taxon>Monogenea</taxon>
        <taxon>Polyopisthocotylea</taxon>
        <taxon>Polystomatidea</taxon>
        <taxon>Polystomatidae</taxon>
        <taxon>Protopolystoma</taxon>
    </lineage>
</organism>
<evidence type="ECO:0000256" key="8">
    <source>
        <dbReference type="PIRSR" id="PIRSR630616-1"/>
    </source>
</evidence>
<dbReference type="FunFam" id="1.10.510.10:FF:000235">
    <property type="entry name" value="Serine/threonine-protein kinase ark1"/>
    <property type="match status" value="1"/>
</dbReference>
<dbReference type="EC" id="2.7.11.1" evidence="13"/>
<evidence type="ECO:0000256" key="4">
    <source>
        <dbReference type="ARBA" id="ARBA00022777"/>
    </source>
</evidence>
<dbReference type="PROSITE" id="PS50011">
    <property type="entry name" value="PROTEIN_KINASE_DOM"/>
    <property type="match status" value="1"/>
</dbReference>
<feature type="binding site" evidence="9">
    <location>
        <position position="35"/>
    </location>
    <ligand>
        <name>ATP</name>
        <dbReference type="ChEBI" id="CHEBI:30616"/>
    </ligand>
</feature>
<keyword evidence="1 12" id="KW-0723">Serine/threonine-protein kinase</keyword>
<dbReference type="SUPFAM" id="SSF56112">
    <property type="entry name" value="Protein kinase-like (PK-like)"/>
    <property type="match status" value="1"/>
</dbReference>
<dbReference type="PROSITE" id="PS00107">
    <property type="entry name" value="PROTEIN_KINASE_ATP"/>
    <property type="match status" value="1"/>
</dbReference>
<dbReference type="FunFam" id="3.30.200.20:FF:000042">
    <property type="entry name" value="Aurora kinase A"/>
    <property type="match status" value="1"/>
</dbReference>
<dbReference type="InterPro" id="IPR011009">
    <property type="entry name" value="Kinase-like_dom_sf"/>
</dbReference>
<evidence type="ECO:0000256" key="9">
    <source>
        <dbReference type="PIRSR" id="PIRSR630616-2"/>
    </source>
</evidence>
<dbReference type="Gene3D" id="3.30.200.20">
    <property type="entry name" value="Phosphorylase Kinase, domain 1"/>
    <property type="match status" value="1"/>
</dbReference>
<dbReference type="SMART" id="SM00220">
    <property type="entry name" value="S_TKc"/>
    <property type="match status" value="1"/>
</dbReference>
<feature type="binding site" evidence="9">
    <location>
        <begin position="103"/>
        <end position="105"/>
    </location>
    <ligand>
        <name>ATP</name>
        <dbReference type="ChEBI" id="CHEBI:30616"/>
    </ligand>
</feature>
<feature type="active site" description="Proton acceptor" evidence="8">
    <location>
        <position position="148"/>
    </location>
</feature>
<evidence type="ECO:0000256" key="12">
    <source>
        <dbReference type="RuleBase" id="RU000304"/>
    </source>
</evidence>
<evidence type="ECO:0000256" key="7">
    <source>
        <dbReference type="ARBA" id="ARBA00048679"/>
    </source>
</evidence>
<comment type="similarity">
    <text evidence="13">Belongs to the protein kinase superfamily. Ser/Thr protein kinase family. Aurora subfamily.</text>
</comment>
<dbReference type="GO" id="GO:0004674">
    <property type="term" value="F:protein serine/threonine kinase activity"/>
    <property type="evidence" value="ECO:0007669"/>
    <property type="project" value="UniProtKB-KW"/>
</dbReference>
<keyword evidence="4 13" id="KW-0418">Kinase</keyword>
<keyword evidence="2 13" id="KW-0808">Transferase</keyword>
<evidence type="ECO:0000256" key="3">
    <source>
        <dbReference type="ARBA" id="ARBA00022741"/>
    </source>
</evidence>
<dbReference type="Pfam" id="PF00069">
    <property type="entry name" value="Pkinase"/>
    <property type="match status" value="1"/>
</dbReference>
<dbReference type="InterPro" id="IPR008271">
    <property type="entry name" value="Ser/Thr_kinase_AS"/>
</dbReference>
<evidence type="ECO:0000256" key="13">
    <source>
        <dbReference type="RuleBase" id="RU367134"/>
    </source>
</evidence>
<reference evidence="15" key="1">
    <citation type="submission" date="2018-11" db="EMBL/GenBank/DDBJ databases">
        <authorList>
            <consortium name="Pathogen Informatics"/>
        </authorList>
    </citation>
    <scope>NUCLEOTIDE SEQUENCE</scope>
</reference>
<dbReference type="Proteomes" id="UP000784294">
    <property type="component" value="Unassembled WGS sequence"/>
</dbReference>
<dbReference type="Gene3D" id="1.10.510.10">
    <property type="entry name" value="Transferase(Phosphotransferase) domain 1"/>
    <property type="match status" value="1"/>
</dbReference>
<dbReference type="CDD" id="cd14007">
    <property type="entry name" value="STKc_Aurora"/>
    <property type="match status" value="1"/>
</dbReference>
<evidence type="ECO:0000256" key="1">
    <source>
        <dbReference type="ARBA" id="ARBA00022527"/>
    </source>
</evidence>
<dbReference type="AlphaFoldDB" id="A0A448X3Z5"/>
<keyword evidence="16" id="KW-1185">Reference proteome</keyword>
<keyword evidence="5 9" id="KW-0067">ATP-binding</keyword>
<evidence type="ECO:0000256" key="6">
    <source>
        <dbReference type="ARBA" id="ARBA00047899"/>
    </source>
</evidence>
<evidence type="ECO:0000313" key="16">
    <source>
        <dbReference type="Proteomes" id="UP000784294"/>
    </source>
</evidence>
<dbReference type="OrthoDB" id="377346at2759"/>
<evidence type="ECO:0000259" key="14">
    <source>
        <dbReference type="PROSITE" id="PS50011"/>
    </source>
</evidence>
<comment type="caution">
    <text evidence="15">The sequence shown here is derived from an EMBL/GenBank/DDBJ whole genome shotgun (WGS) entry which is preliminary data.</text>
</comment>
<name>A0A448X3Z5_9PLAT</name>
<feature type="binding site" evidence="9 11">
    <location>
        <position position="54"/>
    </location>
    <ligand>
        <name>ATP</name>
        <dbReference type="ChEBI" id="CHEBI:30616"/>
    </ligand>
</feature>
<evidence type="ECO:0000256" key="11">
    <source>
        <dbReference type="PROSITE-ProRule" id="PRU10141"/>
    </source>
</evidence>
<dbReference type="InterPro" id="IPR030616">
    <property type="entry name" value="Aur-like"/>
</dbReference>
<evidence type="ECO:0000256" key="10">
    <source>
        <dbReference type="PIRSR" id="PIRSR630616-3"/>
    </source>
</evidence>
<gene>
    <name evidence="15" type="ORF">PXEA_LOCUS20924</name>
</gene>
<feature type="cross-link" description="Glycyl lysine isopeptide (Lys-Gly) (interchain with G-Cter in SUMO2)" evidence="10">
    <location>
        <position position="150"/>
    </location>
</feature>
<keyword evidence="3 9" id="KW-0547">Nucleotide-binding</keyword>
<feature type="binding site" evidence="9">
    <location>
        <begin position="152"/>
        <end position="153"/>
    </location>
    <ligand>
        <name>ATP</name>
        <dbReference type="ChEBI" id="CHEBI:30616"/>
    </ligand>
</feature>
<feature type="binding site" evidence="9">
    <location>
        <position position="166"/>
    </location>
    <ligand>
        <name>ATP</name>
        <dbReference type="ChEBI" id="CHEBI:30616"/>
    </ligand>
</feature>
<dbReference type="EMBL" id="CAAALY010087580">
    <property type="protein sequence ID" value="VEL27484.1"/>
    <property type="molecule type" value="Genomic_DNA"/>
</dbReference>
<protein>
    <recommendedName>
        <fullName evidence="13">Aurora kinase</fullName>
        <ecNumber evidence="13">2.7.11.1</ecNumber>
    </recommendedName>
</protein>
<dbReference type="InterPro" id="IPR000719">
    <property type="entry name" value="Prot_kinase_dom"/>
</dbReference>
<dbReference type="GO" id="GO:0005524">
    <property type="term" value="F:ATP binding"/>
    <property type="evidence" value="ECO:0007669"/>
    <property type="project" value="UniProtKB-UniRule"/>
</dbReference>
<dbReference type="InterPro" id="IPR017441">
    <property type="entry name" value="Protein_kinase_ATP_BS"/>
</dbReference>
<accession>A0A448X3Z5</accession>
<dbReference type="PIRSF" id="PIRSF000654">
    <property type="entry name" value="Integrin-linked_kinase"/>
    <property type="match status" value="1"/>
</dbReference>
<comment type="catalytic activity">
    <reaction evidence="7 13">
        <text>L-seryl-[protein] + ATP = O-phospho-L-seryl-[protein] + ADP + H(+)</text>
        <dbReference type="Rhea" id="RHEA:17989"/>
        <dbReference type="Rhea" id="RHEA-COMP:9863"/>
        <dbReference type="Rhea" id="RHEA-COMP:11604"/>
        <dbReference type="ChEBI" id="CHEBI:15378"/>
        <dbReference type="ChEBI" id="CHEBI:29999"/>
        <dbReference type="ChEBI" id="CHEBI:30616"/>
        <dbReference type="ChEBI" id="CHEBI:83421"/>
        <dbReference type="ChEBI" id="CHEBI:456216"/>
        <dbReference type="EC" id="2.7.11.1"/>
    </reaction>
</comment>
<dbReference type="PROSITE" id="PS00108">
    <property type="entry name" value="PROTEIN_KINASE_ST"/>
    <property type="match status" value="1"/>
</dbReference>
<comment type="catalytic activity">
    <reaction evidence="6 13">
        <text>L-threonyl-[protein] + ATP = O-phospho-L-threonyl-[protein] + ADP + H(+)</text>
        <dbReference type="Rhea" id="RHEA:46608"/>
        <dbReference type="Rhea" id="RHEA-COMP:11060"/>
        <dbReference type="Rhea" id="RHEA-COMP:11605"/>
        <dbReference type="ChEBI" id="CHEBI:15378"/>
        <dbReference type="ChEBI" id="CHEBI:30013"/>
        <dbReference type="ChEBI" id="CHEBI:30616"/>
        <dbReference type="ChEBI" id="CHEBI:61977"/>
        <dbReference type="ChEBI" id="CHEBI:456216"/>
        <dbReference type="EC" id="2.7.11.1"/>
    </reaction>
</comment>
<evidence type="ECO:0000256" key="5">
    <source>
        <dbReference type="ARBA" id="ARBA00022840"/>
    </source>
</evidence>
<sequence>MGQYVIILNFIFSYSPPNPPKLEDFEVARKLGEGKFGFVYFARTKCNKVPCALKVVSKKEVVRCRVEHQIRRELEIMCHLRHPHILQMYSFFSDSERIYLVLEFAYHGQMYSDLTRSGRFSEVRSATYVYQLCDALIYCHSKRVLHRDIKPENLLLGINKELKLADFGWSVHAPSLRRRTICGTLDYLPPEMLSGNTHDERVDIWAVGVLCYEMLCGSPPFEHEQHQETHSRICAVKYSFPRVISPNAQSLISAVSVQFMLYFNLLKVLVPKD</sequence>
<proteinExistence type="inferred from homology"/>
<evidence type="ECO:0000256" key="2">
    <source>
        <dbReference type="ARBA" id="ARBA00022679"/>
    </source>
</evidence>
<evidence type="ECO:0000313" key="15">
    <source>
        <dbReference type="EMBL" id="VEL27484.1"/>
    </source>
</evidence>